<reference evidence="2" key="1">
    <citation type="journal article" date="2022" name="Front. Genet.">
        <title>Chromosome-Scale Assembly of the Dendrobium nobile Genome Provides Insights Into the Molecular Mechanism of the Biosynthesis of the Medicinal Active Ingredient of Dendrobium.</title>
        <authorList>
            <person name="Xu Q."/>
            <person name="Niu S.-C."/>
            <person name="Li K.-L."/>
            <person name="Zheng P.-J."/>
            <person name="Zhang X.-J."/>
            <person name="Jia Y."/>
            <person name="Liu Y."/>
            <person name="Niu Y.-X."/>
            <person name="Yu L.-H."/>
            <person name="Chen D.-F."/>
            <person name="Zhang G.-Q."/>
        </authorList>
    </citation>
    <scope>NUCLEOTIDE SEQUENCE</scope>
    <source>
        <tissue evidence="2">Leaf</tissue>
    </source>
</reference>
<evidence type="ECO:0000313" key="3">
    <source>
        <dbReference type="Proteomes" id="UP000829196"/>
    </source>
</evidence>
<sequence>MPPKEKNQKAEFLLQLVRVPSFPSNGLYRQFLGEFSPGNHREQQERANKKYNFAV</sequence>
<dbReference type="AlphaFoldDB" id="A0A8T3ALA4"/>
<organism evidence="2 3">
    <name type="scientific">Dendrobium nobile</name>
    <name type="common">Orchid</name>
    <dbReference type="NCBI Taxonomy" id="94219"/>
    <lineage>
        <taxon>Eukaryota</taxon>
        <taxon>Viridiplantae</taxon>
        <taxon>Streptophyta</taxon>
        <taxon>Embryophyta</taxon>
        <taxon>Tracheophyta</taxon>
        <taxon>Spermatophyta</taxon>
        <taxon>Magnoliopsida</taxon>
        <taxon>Liliopsida</taxon>
        <taxon>Asparagales</taxon>
        <taxon>Orchidaceae</taxon>
        <taxon>Epidendroideae</taxon>
        <taxon>Malaxideae</taxon>
        <taxon>Dendrobiinae</taxon>
        <taxon>Dendrobium</taxon>
    </lineage>
</organism>
<name>A0A8T3ALA4_DENNO</name>
<protein>
    <submittedName>
        <fullName evidence="2">Uncharacterized protein</fullName>
    </submittedName>
</protein>
<dbReference type="SMR" id="A0A8T3ALA4"/>
<accession>A0A8T3ALA4</accession>
<evidence type="ECO:0000313" key="2">
    <source>
        <dbReference type="EMBL" id="KAI0497336.1"/>
    </source>
</evidence>
<comment type="caution">
    <text evidence="2">The sequence shown here is derived from an EMBL/GenBank/DDBJ whole genome shotgun (WGS) entry which is preliminary data.</text>
</comment>
<feature type="compositionally biased region" description="Basic and acidic residues" evidence="1">
    <location>
        <begin position="39"/>
        <end position="48"/>
    </location>
</feature>
<dbReference type="Proteomes" id="UP000829196">
    <property type="component" value="Unassembled WGS sequence"/>
</dbReference>
<dbReference type="EMBL" id="JAGYWB010000015">
    <property type="protein sequence ID" value="KAI0497336.1"/>
    <property type="molecule type" value="Genomic_DNA"/>
</dbReference>
<evidence type="ECO:0000256" key="1">
    <source>
        <dbReference type="SAM" id="MobiDB-lite"/>
    </source>
</evidence>
<feature type="region of interest" description="Disordered" evidence="1">
    <location>
        <begin position="36"/>
        <end position="55"/>
    </location>
</feature>
<gene>
    <name evidence="2" type="ORF">KFK09_020559</name>
</gene>
<proteinExistence type="predicted"/>
<keyword evidence="3" id="KW-1185">Reference proteome</keyword>